<accession>A0A7Y9JXZ4</accession>
<name>A0A7Y9JXZ4_9CELL</name>
<proteinExistence type="predicted"/>
<reference evidence="3 4" key="1">
    <citation type="submission" date="2020-07" db="EMBL/GenBank/DDBJ databases">
        <title>Sequencing the genomes of 1000 actinobacteria strains.</title>
        <authorList>
            <person name="Klenk H.-P."/>
        </authorList>
    </citation>
    <scope>NUCLEOTIDE SEQUENCE [LARGE SCALE GENOMIC DNA]</scope>
    <source>
        <strain evidence="3 4">DSM 24482</strain>
    </source>
</reference>
<dbReference type="EMBL" id="JACCBK010000001">
    <property type="protein sequence ID" value="NYD86391.1"/>
    <property type="molecule type" value="Genomic_DNA"/>
</dbReference>
<dbReference type="Pfam" id="PF03008">
    <property type="entry name" value="DUF234"/>
    <property type="match status" value="1"/>
</dbReference>
<keyword evidence="5" id="KW-1185">Reference proteome</keyword>
<dbReference type="AlphaFoldDB" id="A0A7Y9JXZ4"/>
<evidence type="ECO:0000259" key="1">
    <source>
        <dbReference type="Pfam" id="PF03008"/>
    </source>
</evidence>
<dbReference type="Proteomes" id="UP000618382">
    <property type="component" value="Unassembled WGS sequence"/>
</dbReference>
<organism evidence="3 4">
    <name type="scientific">Cellulomonas oligotrophica</name>
    <dbReference type="NCBI Taxonomy" id="931536"/>
    <lineage>
        <taxon>Bacteria</taxon>
        <taxon>Bacillati</taxon>
        <taxon>Actinomycetota</taxon>
        <taxon>Actinomycetes</taxon>
        <taxon>Micrococcales</taxon>
        <taxon>Cellulomonadaceae</taxon>
        <taxon>Cellulomonas</taxon>
    </lineage>
</organism>
<sequence length="127" mass="13596">MARGYAAWRGRAVEPLVRDALARLLPDDRWPDVRTVGGWWPRTNRQEIDLVGADDRPAREIAFVGTVKWRASAPLTAADVTALATDATAVPGVTAATSLVGVCPAGAEPDPRLAQVWTADDLLAAWP</sequence>
<dbReference type="EMBL" id="BONN01000004">
    <property type="protein sequence ID" value="GIG32718.1"/>
    <property type="molecule type" value="Genomic_DNA"/>
</dbReference>
<evidence type="ECO:0000313" key="2">
    <source>
        <dbReference type="EMBL" id="GIG32718.1"/>
    </source>
</evidence>
<protein>
    <recommendedName>
        <fullName evidence="1">DUF234 domain-containing protein</fullName>
    </recommendedName>
</protein>
<gene>
    <name evidence="3" type="ORF">BKA21_001940</name>
    <name evidence="2" type="ORF">Col01nite_18770</name>
</gene>
<evidence type="ECO:0000313" key="5">
    <source>
        <dbReference type="Proteomes" id="UP000618382"/>
    </source>
</evidence>
<evidence type="ECO:0000313" key="3">
    <source>
        <dbReference type="EMBL" id="NYD86391.1"/>
    </source>
</evidence>
<comment type="caution">
    <text evidence="3">The sequence shown here is derived from an EMBL/GenBank/DDBJ whole genome shotgun (WGS) entry which is preliminary data.</text>
</comment>
<feature type="domain" description="DUF234" evidence="1">
    <location>
        <begin position="6"/>
        <end position="71"/>
    </location>
</feature>
<evidence type="ECO:0000313" key="4">
    <source>
        <dbReference type="Proteomes" id="UP000577956"/>
    </source>
</evidence>
<dbReference type="InterPro" id="IPR004256">
    <property type="entry name" value="DUF234"/>
</dbReference>
<dbReference type="Proteomes" id="UP000577956">
    <property type="component" value="Unassembled WGS sequence"/>
</dbReference>
<reference evidence="2 5" key="2">
    <citation type="submission" date="2021-01" db="EMBL/GenBank/DDBJ databases">
        <title>Whole genome shotgun sequence of Cellulomonas oligotrophica NBRC 109435.</title>
        <authorList>
            <person name="Komaki H."/>
            <person name="Tamura T."/>
        </authorList>
    </citation>
    <scope>NUCLEOTIDE SEQUENCE [LARGE SCALE GENOMIC DNA]</scope>
    <source>
        <strain evidence="2 5">NBRC 109435</strain>
    </source>
</reference>